<reference evidence="3" key="1">
    <citation type="submission" date="2023-07" db="EMBL/GenBank/DDBJ databases">
        <title>Dyadobacter sp. nov 'subterranea' isolated from contaminted grondwater.</title>
        <authorList>
            <person name="Szabo I."/>
            <person name="Al-Omari J."/>
            <person name="Szerdahelyi S.G."/>
            <person name="Rado J."/>
        </authorList>
    </citation>
    <scope>NUCLEOTIDE SEQUENCE [LARGE SCALE GENOMIC DNA]</scope>
    <source>
        <strain evidence="3">UP-52</strain>
    </source>
</reference>
<dbReference type="PANTHER" id="PTHR34818:SF1">
    <property type="entry name" value="PROTEIN BLI-3"/>
    <property type="match status" value="1"/>
</dbReference>
<sequence>MDSINQQQPEKNHEDLFGKEAGEKIKELAKSANTCFFCTRITSQQPLKVRPMSVQKVDDEGNFWFLSADDSNKNADISADENVHLLFQGSAHSDFLSVYGSATISKDKEIIKELWEPILKTWFTEGIDDPRITAIKVEAKEGYYWDNKHGNTVAFAKTVVGAILGKTLDDSIEGKLVNS</sequence>
<name>A0ABR9WDC0_9BACT</name>
<feature type="domain" description="General stress protein FMN-binding split barrel" evidence="1">
    <location>
        <begin position="21"/>
        <end position="169"/>
    </location>
</feature>
<dbReference type="InterPro" id="IPR038725">
    <property type="entry name" value="YdaG_split_barrel_FMN-bd"/>
</dbReference>
<dbReference type="Proteomes" id="UP000634134">
    <property type="component" value="Unassembled WGS sequence"/>
</dbReference>
<dbReference type="Pfam" id="PF16242">
    <property type="entry name" value="Pyrid_ox_like"/>
    <property type="match status" value="1"/>
</dbReference>
<dbReference type="Gene3D" id="2.30.110.10">
    <property type="entry name" value="Electron Transport, Fmn-binding Protein, Chain A"/>
    <property type="match status" value="1"/>
</dbReference>
<dbReference type="PANTHER" id="PTHR34818">
    <property type="entry name" value="PROTEIN BLI-3"/>
    <property type="match status" value="1"/>
</dbReference>
<keyword evidence="3" id="KW-1185">Reference proteome</keyword>
<organism evidence="2 3">
    <name type="scientific">Dyadobacter subterraneus</name>
    <dbReference type="NCBI Taxonomy" id="2773304"/>
    <lineage>
        <taxon>Bacteria</taxon>
        <taxon>Pseudomonadati</taxon>
        <taxon>Bacteroidota</taxon>
        <taxon>Cytophagia</taxon>
        <taxon>Cytophagales</taxon>
        <taxon>Spirosomataceae</taxon>
        <taxon>Dyadobacter</taxon>
    </lineage>
</organism>
<protein>
    <submittedName>
        <fullName evidence="2">Pyridoxamine 5'-phosphate oxidase family protein</fullName>
    </submittedName>
</protein>
<evidence type="ECO:0000313" key="3">
    <source>
        <dbReference type="Proteomes" id="UP000634134"/>
    </source>
</evidence>
<gene>
    <name evidence="2" type="ORF">IEE83_16475</name>
</gene>
<dbReference type="EMBL" id="JACYGY010000001">
    <property type="protein sequence ID" value="MBE9463484.1"/>
    <property type="molecule type" value="Genomic_DNA"/>
</dbReference>
<dbReference type="InterPro" id="IPR012349">
    <property type="entry name" value="Split_barrel_FMN-bd"/>
</dbReference>
<evidence type="ECO:0000259" key="1">
    <source>
        <dbReference type="Pfam" id="PF16242"/>
    </source>
</evidence>
<comment type="caution">
    <text evidence="2">The sequence shown here is derived from an EMBL/GenBank/DDBJ whole genome shotgun (WGS) entry which is preliminary data.</text>
</comment>
<proteinExistence type="predicted"/>
<dbReference type="RefSeq" id="WP_194121612.1">
    <property type="nucleotide sequence ID" value="NZ_JACYGY010000001.1"/>
</dbReference>
<evidence type="ECO:0000313" key="2">
    <source>
        <dbReference type="EMBL" id="MBE9463484.1"/>
    </source>
</evidence>
<dbReference type="SUPFAM" id="SSF50475">
    <property type="entry name" value="FMN-binding split barrel"/>
    <property type="match status" value="1"/>
</dbReference>
<accession>A0ABR9WDC0</accession>
<dbReference type="InterPro" id="IPR052917">
    <property type="entry name" value="Stress-Dev_Protein"/>
</dbReference>